<name>A0A0L0S3T2_ALLM3</name>
<reference evidence="1 2" key="1">
    <citation type="submission" date="2009-11" db="EMBL/GenBank/DDBJ databases">
        <title>Annotation of Allomyces macrogynus ATCC 38327.</title>
        <authorList>
            <consortium name="The Broad Institute Genome Sequencing Platform"/>
            <person name="Russ C."/>
            <person name="Cuomo C."/>
            <person name="Burger G."/>
            <person name="Gray M.W."/>
            <person name="Holland P.W.H."/>
            <person name="King N."/>
            <person name="Lang F.B.F."/>
            <person name="Roger A.J."/>
            <person name="Ruiz-Trillo I."/>
            <person name="Young S.K."/>
            <person name="Zeng Q."/>
            <person name="Gargeya S."/>
            <person name="Fitzgerald M."/>
            <person name="Haas B."/>
            <person name="Abouelleil A."/>
            <person name="Alvarado L."/>
            <person name="Arachchi H.M."/>
            <person name="Berlin A."/>
            <person name="Chapman S.B."/>
            <person name="Gearin G."/>
            <person name="Goldberg J."/>
            <person name="Griggs A."/>
            <person name="Gujja S."/>
            <person name="Hansen M."/>
            <person name="Heiman D."/>
            <person name="Howarth C."/>
            <person name="Larimer J."/>
            <person name="Lui A."/>
            <person name="MacDonald P.J.P."/>
            <person name="McCowen C."/>
            <person name="Montmayeur A."/>
            <person name="Murphy C."/>
            <person name="Neiman D."/>
            <person name="Pearson M."/>
            <person name="Priest M."/>
            <person name="Roberts A."/>
            <person name="Saif S."/>
            <person name="Shea T."/>
            <person name="Sisk P."/>
            <person name="Stolte C."/>
            <person name="Sykes S."/>
            <person name="Wortman J."/>
            <person name="Nusbaum C."/>
            <person name="Birren B."/>
        </authorList>
    </citation>
    <scope>NUCLEOTIDE SEQUENCE [LARGE SCALE GENOMIC DNA]</scope>
    <source>
        <strain evidence="1 2">ATCC 38327</strain>
    </source>
</reference>
<dbReference type="Proteomes" id="UP000054350">
    <property type="component" value="Unassembled WGS sequence"/>
</dbReference>
<evidence type="ECO:0000313" key="2">
    <source>
        <dbReference type="Proteomes" id="UP000054350"/>
    </source>
</evidence>
<proteinExistence type="predicted"/>
<dbReference type="AlphaFoldDB" id="A0A0L0S3T2"/>
<gene>
    <name evidence="1" type="ORF">AMAG_02788</name>
</gene>
<sequence length="287" mass="30285">MPAAAIATTPHDPTAVASPTAQFLVHVEAPCFEPYSVPLVADLRAIEAVRIAEAMPLASESRATAATGAADDSGVDMDAILEVDDWAVDIDTDLPAAPDRVAAVAARIHVHVYAAAEKPDEFETASSVADGTGMDVDGSEVNPLFGTPIPPPPSPASTVADLARLLGARVTPLRARELDALWHQLVFAEPNAQALPLPYRLLHAAQMSLHMAMGGVDEHLAPPTRTMLFHGHRLRTPSTPAHAHLTPLHQTLLSPECMVQFLENPSASRTLHDLAQRVPSGSAALLA</sequence>
<keyword evidence="2" id="KW-1185">Reference proteome</keyword>
<protein>
    <submittedName>
        <fullName evidence="1">Uncharacterized protein</fullName>
    </submittedName>
</protein>
<reference evidence="2" key="2">
    <citation type="submission" date="2009-11" db="EMBL/GenBank/DDBJ databases">
        <title>The Genome Sequence of Allomyces macrogynus strain ATCC 38327.</title>
        <authorList>
            <consortium name="The Broad Institute Genome Sequencing Platform"/>
            <person name="Russ C."/>
            <person name="Cuomo C."/>
            <person name="Shea T."/>
            <person name="Young S.K."/>
            <person name="Zeng Q."/>
            <person name="Koehrsen M."/>
            <person name="Haas B."/>
            <person name="Borodovsky M."/>
            <person name="Guigo R."/>
            <person name="Alvarado L."/>
            <person name="Berlin A."/>
            <person name="Borenstein D."/>
            <person name="Chen Z."/>
            <person name="Engels R."/>
            <person name="Freedman E."/>
            <person name="Gellesch M."/>
            <person name="Goldberg J."/>
            <person name="Griggs A."/>
            <person name="Gujja S."/>
            <person name="Heiman D."/>
            <person name="Hepburn T."/>
            <person name="Howarth C."/>
            <person name="Jen D."/>
            <person name="Larson L."/>
            <person name="Lewis B."/>
            <person name="Mehta T."/>
            <person name="Park D."/>
            <person name="Pearson M."/>
            <person name="Roberts A."/>
            <person name="Saif S."/>
            <person name="Shenoy N."/>
            <person name="Sisk P."/>
            <person name="Stolte C."/>
            <person name="Sykes S."/>
            <person name="Walk T."/>
            <person name="White J."/>
            <person name="Yandava C."/>
            <person name="Burger G."/>
            <person name="Gray M.W."/>
            <person name="Holland P.W.H."/>
            <person name="King N."/>
            <person name="Lang F.B.F."/>
            <person name="Roger A.J."/>
            <person name="Ruiz-Trillo I."/>
            <person name="Lander E."/>
            <person name="Nusbaum C."/>
        </authorList>
    </citation>
    <scope>NUCLEOTIDE SEQUENCE [LARGE SCALE GENOMIC DNA]</scope>
    <source>
        <strain evidence="2">ATCC 38327</strain>
    </source>
</reference>
<dbReference type="VEuPathDB" id="FungiDB:AMAG_02788"/>
<organism evidence="1 2">
    <name type="scientific">Allomyces macrogynus (strain ATCC 38327)</name>
    <name type="common">Allomyces javanicus var. macrogynus</name>
    <dbReference type="NCBI Taxonomy" id="578462"/>
    <lineage>
        <taxon>Eukaryota</taxon>
        <taxon>Fungi</taxon>
        <taxon>Fungi incertae sedis</taxon>
        <taxon>Blastocladiomycota</taxon>
        <taxon>Blastocladiomycetes</taxon>
        <taxon>Blastocladiales</taxon>
        <taxon>Blastocladiaceae</taxon>
        <taxon>Allomyces</taxon>
    </lineage>
</organism>
<accession>A0A0L0S3T2</accession>
<dbReference type="OrthoDB" id="10042665at2759"/>
<evidence type="ECO:0000313" key="1">
    <source>
        <dbReference type="EMBL" id="KNE57029.1"/>
    </source>
</evidence>
<dbReference type="EMBL" id="GG745331">
    <property type="protein sequence ID" value="KNE57029.1"/>
    <property type="molecule type" value="Genomic_DNA"/>
</dbReference>